<gene>
    <name evidence="2" type="ORF">SAMN05216276_101998</name>
</gene>
<reference evidence="2 3" key="1">
    <citation type="submission" date="2017-06" db="EMBL/GenBank/DDBJ databases">
        <authorList>
            <person name="Kim H.J."/>
            <person name="Triplett B.A."/>
        </authorList>
    </citation>
    <scope>NUCLEOTIDE SEQUENCE [LARGE SCALE GENOMIC DNA]</scope>
    <source>
        <strain evidence="2 3">CGMCC 4.2132</strain>
    </source>
</reference>
<evidence type="ECO:0000256" key="1">
    <source>
        <dbReference type="SAM" id="MobiDB-lite"/>
    </source>
</evidence>
<keyword evidence="3" id="KW-1185">Reference proteome</keyword>
<accession>A0A239IEU7</accession>
<proteinExistence type="predicted"/>
<evidence type="ECO:0000313" key="2">
    <source>
        <dbReference type="EMBL" id="SNS91952.1"/>
    </source>
</evidence>
<feature type="region of interest" description="Disordered" evidence="1">
    <location>
        <begin position="73"/>
        <end position="111"/>
    </location>
</feature>
<organism evidence="2 3">
    <name type="scientific">Streptosporangium subroseum</name>
    <dbReference type="NCBI Taxonomy" id="106412"/>
    <lineage>
        <taxon>Bacteria</taxon>
        <taxon>Bacillati</taxon>
        <taxon>Actinomycetota</taxon>
        <taxon>Actinomycetes</taxon>
        <taxon>Streptosporangiales</taxon>
        <taxon>Streptosporangiaceae</taxon>
        <taxon>Streptosporangium</taxon>
    </lineage>
</organism>
<name>A0A239IEU7_9ACTN</name>
<feature type="region of interest" description="Disordered" evidence="1">
    <location>
        <begin position="134"/>
        <end position="193"/>
    </location>
</feature>
<evidence type="ECO:0000313" key="3">
    <source>
        <dbReference type="Proteomes" id="UP000198282"/>
    </source>
</evidence>
<feature type="compositionally biased region" description="Basic and acidic residues" evidence="1">
    <location>
        <begin position="134"/>
        <end position="155"/>
    </location>
</feature>
<dbReference type="Proteomes" id="UP000198282">
    <property type="component" value="Unassembled WGS sequence"/>
</dbReference>
<protein>
    <submittedName>
        <fullName evidence="2">Uncharacterized protein</fullName>
    </submittedName>
</protein>
<dbReference type="AlphaFoldDB" id="A0A239IEU7"/>
<sequence>MGMSKQTTFTLTFLVAVSVIVPGSAGYLSARMDAVEQARSELLSLENRLREERHDALAEEIELVRQARRSRITAEPAPTPCEAMGRSDQERRKQPPKPTAIVPGPMKHEAERSLQERLRGERLLEASLSREIVKEGRRLAELERRRKNREHRERLAVPGLSTSTEEISPPEHYRRAQQESPSPESPHPDEPAN</sequence>
<dbReference type="EMBL" id="FZOD01000019">
    <property type="protein sequence ID" value="SNS91952.1"/>
    <property type="molecule type" value="Genomic_DNA"/>
</dbReference>